<feature type="transmembrane region" description="Helical" evidence="2">
    <location>
        <begin position="418"/>
        <end position="437"/>
    </location>
</feature>
<organism evidence="4 5">
    <name type="scientific">Pyrocoelia pectoralis</name>
    <dbReference type="NCBI Taxonomy" id="417401"/>
    <lineage>
        <taxon>Eukaryota</taxon>
        <taxon>Metazoa</taxon>
        <taxon>Ecdysozoa</taxon>
        <taxon>Arthropoda</taxon>
        <taxon>Hexapoda</taxon>
        <taxon>Insecta</taxon>
        <taxon>Pterygota</taxon>
        <taxon>Neoptera</taxon>
        <taxon>Endopterygota</taxon>
        <taxon>Coleoptera</taxon>
        <taxon>Polyphaga</taxon>
        <taxon>Elateriformia</taxon>
        <taxon>Elateroidea</taxon>
        <taxon>Lampyridae</taxon>
        <taxon>Lampyrinae</taxon>
        <taxon>Pyrocoelia</taxon>
    </lineage>
</organism>
<feature type="domain" description="Acyltransferase 3" evidence="3">
    <location>
        <begin position="87"/>
        <end position="472"/>
    </location>
</feature>
<feature type="transmembrane region" description="Helical" evidence="2">
    <location>
        <begin position="129"/>
        <end position="152"/>
    </location>
</feature>
<keyword evidence="5" id="KW-1185">Reference proteome</keyword>
<comment type="caution">
    <text evidence="4">The sequence shown here is derived from an EMBL/GenBank/DDBJ whole genome shotgun (WGS) entry which is preliminary data.</text>
</comment>
<evidence type="ECO:0000256" key="1">
    <source>
        <dbReference type="SAM" id="MobiDB-lite"/>
    </source>
</evidence>
<dbReference type="AlphaFoldDB" id="A0AAN7VZ21"/>
<feature type="transmembrane region" description="Helical" evidence="2">
    <location>
        <begin position="318"/>
        <end position="335"/>
    </location>
</feature>
<feature type="compositionally biased region" description="Polar residues" evidence="1">
    <location>
        <begin position="25"/>
        <end position="39"/>
    </location>
</feature>
<reference evidence="4 5" key="1">
    <citation type="journal article" date="2024" name="Insects">
        <title>An Improved Chromosome-Level Genome Assembly of the Firefly Pyrocoelia pectoralis.</title>
        <authorList>
            <person name="Fu X."/>
            <person name="Meyer-Rochow V.B."/>
            <person name="Ballantyne L."/>
            <person name="Zhu X."/>
        </authorList>
    </citation>
    <scope>NUCLEOTIDE SEQUENCE [LARGE SCALE GENOMIC DNA]</scope>
    <source>
        <strain evidence="4">XCY_ONT2</strain>
    </source>
</reference>
<feature type="transmembrane region" description="Helical" evidence="2">
    <location>
        <begin position="449"/>
        <end position="473"/>
    </location>
</feature>
<feature type="transmembrane region" description="Helical" evidence="2">
    <location>
        <begin position="347"/>
        <end position="367"/>
    </location>
</feature>
<feature type="transmembrane region" description="Helical" evidence="2">
    <location>
        <begin position="255"/>
        <end position="272"/>
    </location>
</feature>
<feature type="transmembrane region" description="Helical" evidence="2">
    <location>
        <begin position="387"/>
        <end position="406"/>
    </location>
</feature>
<protein>
    <recommendedName>
        <fullName evidence="3">Acyltransferase 3 domain-containing protein</fullName>
    </recommendedName>
</protein>
<dbReference type="Proteomes" id="UP001329430">
    <property type="component" value="Chromosome 1"/>
</dbReference>
<dbReference type="InterPro" id="IPR002656">
    <property type="entry name" value="Acyl_transf_3_dom"/>
</dbReference>
<dbReference type="Pfam" id="PF01757">
    <property type="entry name" value="Acyl_transf_3"/>
    <property type="match status" value="1"/>
</dbReference>
<proteinExistence type="predicted"/>
<dbReference type="PANTHER" id="PTHR11161">
    <property type="entry name" value="O-ACYLTRANSFERASE"/>
    <property type="match status" value="1"/>
</dbReference>
<dbReference type="EMBL" id="JAVRBK010000001">
    <property type="protein sequence ID" value="KAK5650998.1"/>
    <property type="molecule type" value="Genomic_DNA"/>
</dbReference>
<keyword evidence="2" id="KW-1133">Transmembrane helix</keyword>
<dbReference type="GO" id="GO:0016747">
    <property type="term" value="F:acyltransferase activity, transferring groups other than amino-acyl groups"/>
    <property type="evidence" value="ECO:0007669"/>
    <property type="project" value="InterPro"/>
</dbReference>
<keyword evidence="2" id="KW-0472">Membrane</keyword>
<evidence type="ECO:0000256" key="2">
    <source>
        <dbReference type="SAM" id="Phobius"/>
    </source>
</evidence>
<gene>
    <name evidence="4" type="ORF">RI129_002027</name>
</gene>
<name>A0AAN7VZ21_9COLE</name>
<sequence length="495" mass="55529">MSNLTNYDGNSGFYIVTSKGDDNNNSRAQSSSGTETPSDVENKYPEIKLNKQFILCLLRRLVLAFSVRVNVNNIFNKSVGSDTLSVIHGLKSISIAWVILGHTCLVAFKYSDNMEYRKVVHKEFMFQTILNGTYSVDTFFFTSGLLVSFLYFRTNAKGKLDHPITSKIGGFTSGFIHFIGLIVYRFARLTAPYLFVIGVVEVTMKWFRYNSVFEPPTLDHINCPNYWWRNVLYINTLFPVNEMCMLWSWYLSDDTQFYIVGAVLLILAVSHFKSAASLLLFFVLSSWLTTGYIAFSNSHMPGSDDPLALFDKIYDKPWTRLGPYLIGMCVGWLLFKTKCQIKMSKLAVIVGWFLSSATLLALVYGLYEVNLTPLAGAAYSALSHSVWAMGLAWIVVACTTGYGGYVNKLLSASVLYPFSRLTYCAYLLHPIALRVMVMSMDQPLHLGKAVMPVLFLGQVVASFALALAVSISFEGPSVSMLRILTKLTHSKERTN</sequence>
<keyword evidence="2" id="KW-0812">Transmembrane</keyword>
<accession>A0AAN7VZ21</accession>
<feature type="transmembrane region" description="Helical" evidence="2">
    <location>
        <begin position="89"/>
        <end position="108"/>
    </location>
</feature>
<dbReference type="InterPro" id="IPR052728">
    <property type="entry name" value="O2_lipid_transport_reg"/>
</dbReference>
<evidence type="ECO:0000313" key="4">
    <source>
        <dbReference type="EMBL" id="KAK5650998.1"/>
    </source>
</evidence>
<feature type="transmembrane region" description="Helical" evidence="2">
    <location>
        <begin position="279"/>
        <end position="298"/>
    </location>
</feature>
<evidence type="ECO:0000313" key="5">
    <source>
        <dbReference type="Proteomes" id="UP001329430"/>
    </source>
</evidence>
<feature type="region of interest" description="Disordered" evidence="1">
    <location>
        <begin position="18"/>
        <end position="41"/>
    </location>
</feature>
<dbReference type="PANTHER" id="PTHR11161:SF72">
    <property type="entry name" value="FI21449P1"/>
    <property type="match status" value="1"/>
</dbReference>
<evidence type="ECO:0000259" key="3">
    <source>
        <dbReference type="Pfam" id="PF01757"/>
    </source>
</evidence>